<dbReference type="InterPro" id="IPR023577">
    <property type="entry name" value="CYTH_domain"/>
</dbReference>
<dbReference type="SMART" id="SM00880">
    <property type="entry name" value="CHAD"/>
    <property type="match status" value="1"/>
</dbReference>
<dbReference type="GO" id="GO:0046872">
    <property type="term" value="F:metal ion binding"/>
    <property type="evidence" value="ECO:0007669"/>
    <property type="project" value="TreeGrafter"/>
</dbReference>
<dbReference type="EMBL" id="FYDG01000006">
    <property type="protein sequence ID" value="SNB74612.1"/>
    <property type="molecule type" value="Genomic_DNA"/>
</dbReference>
<dbReference type="InterPro" id="IPR039013">
    <property type="entry name" value="YgiF"/>
</dbReference>
<dbReference type="GO" id="GO:0050355">
    <property type="term" value="F:inorganic triphosphate phosphatase activity"/>
    <property type="evidence" value="ECO:0007669"/>
    <property type="project" value="InterPro"/>
</dbReference>
<dbReference type="AlphaFoldDB" id="A0A212RQ71"/>
<dbReference type="OrthoDB" id="9777271at2"/>
<evidence type="ECO:0000313" key="3">
    <source>
        <dbReference type="EMBL" id="SNB74612.1"/>
    </source>
</evidence>
<dbReference type="Proteomes" id="UP000198418">
    <property type="component" value="Unassembled WGS sequence"/>
</dbReference>
<dbReference type="InterPro" id="IPR033469">
    <property type="entry name" value="CYTH-like_dom_sf"/>
</dbReference>
<dbReference type="CDD" id="cd07756">
    <property type="entry name" value="CYTH-like_Pase_CHAD"/>
    <property type="match status" value="1"/>
</dbReference>
<feature type="domain" description="CHAD" evidence="2">
    <location>
        <begin position="212"/>
        <end position="506"/>
    </location>
</feature>
<dbReference type="InterPro" id="IPR007899">
    <property type="entry name" value="CHAD_dom"/>
</dbReference>
<dbReference type="SMART" id="SM01118">
    <property type="entry name" value="CYTH"/>
    <property type="match status" value="1"/>
</dbReference>
<dbReference type="PANTHER" id="PTHR39569:SF1">
    <property type="entry name" value="INORGANIC TRIPHOSPHATASE"/>
    <property type="match status" value="1"/>
</dbReference>
<protein>
    <submittedName>
        <fullName evidence="3">Inorganic triphosphatase YgiF, contains CYTH and CHAD domains</fullName>
    </submittedName>
</protein>
<evidence type="ECO:0000313" key="4">
    <source>
        <dbReference type="Proteomes" id="UP000198418"/>
    </source>
</evidence>
<dbReference type="Pfam" id="PF05235">
    <property type="entry name" value="CHAD"/>
    <property type="match status" value="1"/>
</dbReference>
<sequence length="514" mass="56462">MPSELEIKLRVDPAAASRMAAFAARYASGSETTRLHSTYFDDGKGSLARHGLELRVRRQEAHQEAQFVQTVKSGGGASRGEWETRLDDERPSIAAARDTPAKSALRGKAKLKPLFVVDVERAIWTLQRDGAVIELALDCGEIVAEGERAPINEAELELKSGPLAAFQAIARDALDVSGASPSFVSKGARGRRLRARRDGRVETGLDLNFESEATSAEAFAAIVAACLKQESINHELLDADPAHVEAVHEMRVAVRRLRAALSLFKPAMPSAEAGRLAAELKWMSDALGEARDRDVFIDKPMRLLQRRHPDVAGVNALREDFARRRDDAHARLIAAVRSPRFRLLLLDLAMAAAAPGALFERQAADAPFGALAAQEFARRLKKVRRRKAADVIGGSDERHRHRLRIAMKKLRYMIEFARPLARAKDFERMSQALRRAQKSLGVIHDGVAAEQALAQAVNSNPEADFIFAAGILRDELAPPPGCRRLALDAHAALRRTRPFWKDFRPSDPPGAQAA</sequence>
<organism evidence="3 4">
    <name type="scientific">Rhodoblastus acidophilus</name>
    <name type="common">Rhodopseudomonas acidophila</name>
    <dbReference type="NCBI Taxonomy" id="1074"/>
    <lineage>
        <taxon>Bacteria</taxon>
        <taxon>Pseudomonadati</taxon>
        <taxon>Pseudomonadota</taxon>
        <taxon>Alphaproteobacteria</taxon>
        <taxon>Hyphomicrobiales</taxon>
        <taxon>Rhodoblastaceae</taxon>
        <taxon>Rhodoblastus</taxon>
    </lineage>
</organism>
<name>A0A212RQ71_RHOAC</name>
<accession>A0A212RQ71</accession>
<reference evidence="4" key="1">
    <citation type="submission" date="2017-06" db="EMBL/GenBank/DDBJ databases">
        <authorList>
            <person name="Varghese N."/>
            <person name="Submissions S."/>
        </authorList>
    </citation>
    <scope>NUCLEOTIDE SEQUENCE [LARGE SCALE GENOMIC DNA]</scope>
    <source>
        <strain evidence="4">DSM 137</strain>
    </source>
</reference>
<evidence type="ECO:0000259" key="2">
    <source>
        <dbReference type="PROSITE" id="PS51708"/>
    </source>
</evidence>
<dbReference type="SUPFAM" id="SSF55154">
    <property type="entry name" value="CYTH-like phosphatases"/>
    <property type="match status" value="1"/>
</dbReference>
<feature type="domain" description="CYTH" evidence="1">
    <location>
        <begin position="2"/>
        <end position="197"/>
    </location>
</feature>
<evidence type="ECO:0000259" key="1">
    <source>
        <dbReference type="PROSITE" id="PS51707"/>
    </source>
</evidence>
<dbReference type="RefSeq" id="WP_088521117.1">
    <property type="nucleotide sequence ID" value="NZ_FYDG01000006.1"/>
</dbReference>
<dbReference type="Gene3D" id="2.40.320.10">
    <property type="entry name" value="Hypothetical Protein Pfu-838710-001"/>
    <property type="match status" value="1"/>
</dbReference>
<proteinExistence type="predicted"/>
<dbReference type="InterPro" id="IPR038186">
    <property type="entry name" value="CHAD_dom_sf"/>
</dbReference>
<keyword evidence="4" id="KW-1185">Reference proteome</keyword>
<dbReference type="PANTHER" id="PTHR39569">
    <property type="entry name" value="INORGANIC TRIPHOSPHATASE"/>
    <property type="match status" value="1"/>
</dbReference>
<gene>
    <name evidence="3" type="ORF">SAMN06265338_106104</name>
</gene>
<dbReference type="Pfam" id="PF01928">
    <property type="entry name" value="CYTH"/>
    <property type="match status" value="1"/>
</dbReference>
<dbReference type="PROSITE" id="PS51708">
    <property type="entry name" value="CHAD"/>
    <property type="match status" value="1"/>
</dbReference>
<dbReference type="Gene3D" id="1.40.20.10">
    <property type="entry name" value="CHAD domain"/>
    <property type="match status" value="1"/>
</dbReference>
<dbReference type="PROSITE" id="PS51707">
    <property type="entry name" value="CYTH"/>
    <property type="match status" value="1"/>
</dbReference>